<accession>A0A4S8L2C4</accession>
<keyword evidence="3" id="KW-1185">Reference proteome</keyword>
<protein>
    <submittedName>
        <fullName evidence="2">Uncharacterized protein</fullName>
    </submittedName>
</protein>
<proteinExistence type="predicted"/>
<feature type="compositionally biased region" description="Polar residues" evidence="1">
    <location>
        <begin position="1"/>
        <end position="10"/>
    </location>
</feature>
<dbReference type="Proteomes" id="UP000297245">
    <property type="component" value="Unassembled WGS sequence"/>
</dbReference>
<reference evidence="2 3" key="1">
    <citation type="journal article" date="2019" name="Nat. Ecol. Evol.">
        <title>Megaphylogeny resolves global patterns of mushroom evolution.</title>
        <authorList>
            <person name="Varga T."/>
            <person name="Krizsan K."/>
            <person name="Foldi C."/>
            <person name="Dima B."/>
            <person name="Sanchez-Garcia M."/>
            <person name="Sanchez-Ramirez S."/>
            <person name="Szollosi G.J."/>
            <person name="Szarkandi J.G."/>
            <person name="Papp V."/>
            <person name="Albert L."/>
            <person name="Andreopoulos W."/>
            <person name="Angelini C."/>
            <person name="Antonin V."/>
            <person name="Barry K.W."/>
            <person name="Bougher N.L."/>
            <person name="Buchanan P."/>
            <person name="Buyck B."/>
            <person name="Bense V."/>
            <person name="Catcheside P."/>
            <person name="Chovatia M."/>
            <person name="Cooper J."/>
            <person name="Damon W."/>
            <person name="Desjardin D."/>
            <person name="Finy P."/>
            <person name="Geml J."/>
            <person name="Haridas S."/>
            <person name="Hughes K."/>
            <person name="Justo A."/>
            <person name="Karasinski D."/>
            <person name="Kautmanova I."/>
            <person name="Kiss B."/>
            <person name="Kocsube S."/>
            <person name="Kotiranta H."/>
            <person name="LaButti K.M."/>
            <person name="Lechner B.E."/>
            <person name="Liimatainen K."/>
            <person name="Lipzen A."/>
            <person name="Lukacs Z."/>
            <person name="Mihaltcheva S."/>
            <person name="Morgado L.N."/>
            <person name="Niskanen T."/>
            <person name="Noordeloos M.E."/>
            <person name="Ohm R.A."/>
            <person name="Ortiz-Santana B."/>
            <person name="Ovrebo C."/>
            <person name="Racz N."/>
            <person name="Riley R."/>
            <person name="Savchenko A."/>
            <person name="Shiryaev A."/>
            <person name="Soop K."/>
            <person name="Spirin V."/>
            <person name="Szebenyi C."/>
            <person name="Tomsovsky M."/>
            <person name="Tulloss R.E."/>
            <person name="Uehling J."/>
            <person name="Grigoriev I.V."/>
            <person name="Vagvolgyi C."/>
            <person name="Papp T."/>
            <person name="Martin F.M."/>
            <person name="Miettinen O."/>
            <person name="Hibbett D.S."/>
            <person name="Nagy L.G."/>
        </authorList>
    </citation>
    <scope>NUCLEOTIDE SEQUENCE [LARGE SCALE GENOMIC DNA]</scope>
    <source>
        <strain evidence="2 3">CBS 962.96</strain>
    </source>
</reference>
<dbReference type="AlphaFoldDB" id="A0A4S8L2C4"/>
<dbReference type="EMBL" id="ML179725">
    <property type="protein sequence ID" value="THU82530.1"/>
    <property type="molecule type" value="Genomic_DNA"/>
</dbReference>
<sequence length="251" mass="28176">MKSAIENTPVSHRKGQYFNTKPIGAKPAPRTQRKYDATIRKNKKEHGDILTNWLKTKDTLDQEPEDDIKIVQVHLSASSESTNVALPPSQFETLENPMGVTDSANRCTAVTIEEVDDEDLFITRRTLDPSATHILEEDGLGDIPDEVFCDPGSNDNHNAAFDLEPQSTSTSNDPPSLHTPKVQRTIPTTETIDRCISQIDSGKGPWMSRMLRVWFMDFSESEKNLPTAKYGKSNTSMLEDEDLARELHLHL</sequence>
<feature type="region of interest" description="Disordered" evidence="1">
    <location>
        <begin position="1"/>
        <end position="33"/>
    </location>
</feature>
<organism evidence="2 3">
    <name type="scientific">Dendrothele bispora (strain CBS 962.96)</name>
    <dbReference type="NCBI Taxonomy" id="1314807"/>
    <lineage>
        <taxon>Eukaryota</taxon>
        <taxon>Fungi</taxon>
        <taxon>Dikarya</taxon>
        <taxon>Basidiomycota</taxon>
        <taxon>Agaricomycotina</taxon>
        <taxon>Agaricomycetes</taxon>
        <taxon>Agaricomycetidae</taxon>
        <taxon>Agaricales</taxon>
        <taxon>Agaricales incertae sedis</taxon>
        <taxon>Dendrothele</taxon>
    </lineage>
</organism>
<feature type="region of interest" description="Disordered" evidence="1">
    <location>
        <begin position="153"/>
        <end position="181"/>
    </location>
</feature>
<gene>
    <name evidence="2" type="ORF">K435DRAFT_808219</name>
</gene>
<feature type="compositionally biased region" description="Polar residues" evidence="1">
    <location>
        <begin position="165"/>
        <end position="174"/>
    </location>
</feature>
<evidence type="ECO:0000313" key="2">
    <source>
        <dbReference type="EMBL" id="THU82530.1"/>
    </source>
</evidence>
<evidence type="ECO:0000256" key="1">
    <source>
        <dbReference type="SAM" id="MobiDB-lite"/>
    </source>
</evidence>
<evidence type="ECO:0000313" key="3">
    <source>
        <dbReference type="Proteomes" id="UP000297245"/>
    </source>
</evidence>
<name>A0A4S8L2C4_DENBC</name>
<dbReference type="OrthoDB" id="6511194at2759"/>